<dbReference type="RefSeq" id="WP_003706693.1">
    <property type="nucleotide sequence ID" value="NZ_AFMN01000002.1"/>
</dbReference>
<name>F5VFN5_9LACO</name>
<feature type="compositionally biased region" description="Basic and acidic residues" evidence="1">
    <location>
        <begin position="203"/>
        <end position="217"/>
    </location>
</feature>
<dbReference type="InterPro" id="IPR041495">
    <property type="entry name" value="Mub_B2"/>
</dbReference>
<evidence type="ECO:0000256" key="1">
    <source>
        <dbReference type="SAM" id="MobiDB-lite"/>
    </source>
</evidence>
<comment type="caution">
    <text evidence="3">The sequence shown here is derived from an EMBL/GenBank/DDBJ whole genome shotgun (WGS) entry which is preliminary data.</text>
</comment>
<evidence type="ECO:0000313" key="3">
    <source>
        <dbReference type="EMBL" id="EGL98174.1"/>
    </source>
</evidence>
<dbReference type="PATRIC" id="fig|1029822.3.peg.1600"/>
<dbReference type="AlphaFoldDB" id="F5VFN5"/>
<feature type="domain" description="Mub B2-like" evidence="2">
    <location>
        <begin position="15"/>
        <end position="116"/>
    </location>
</feature>
<feature type="region of interest" description="Disordered" evidence="1">
    <location>
        <begin position="200"/>
        <end position="289"/>
    </location>
</feature>
<protein>
    <recommendedName>
        <fullName evidence="2">Mub B2-like domain-containing protein</fullName>
    </recommendedName>
</protein>
<evidence type="ECO:0000313" key="4">
    <source>
        <dbReference type="Proteomes" id="UP000006227"/>
    </source>
</evidence>
<evidence type="ECO:0000259" key="2">
    <source>
        <dbReference type="Pfam" id="PF17966"/>
    </source>
</evidence>
<feature type="compositionally biased region" description="Basic and acidic residues" evidence="1">
    <location>
        <begin position="262"/>
        <end position="289"/>
    </location>
</feature>
<dbReference type="Proteomes" id="UP000006227">
    <property type="component" value="Unassembled WGS sequence"/>
</dbReference>
<sequence length="360" mass="41122">MSMITIDNLQGFDRSLLEQTFTRTIDFNVPKGYEKPDSIEQSVTFSRLGEINDNTKDFKFGPWKCKDDVLTEIRVPRIKGLKPSAMYVPSKTINNPPKNVNEIKEHNFYVTVNYTVDNTDEISDVVKTKKNESSRKSIDKSDYNDHEMLLTALTSTSSKSEKEQLLQSYSNNVDMLEKFLEEDSLSDDDKQIIAKIINGRGKQANDVDKTNEVKSIKQEVNTQADKEVNKDVNETGNNNEVAEAKTDNESLSEDGSSENTNDIEKPQDNEKPIVDDGSQEEKNNKKENITYDDDIVNEFSKATSKKLKSMISRPELIQPIPLSDEYKYLMQDMDIASILRKLKIEGKIELIENSWIVDLY</sequence>
<dbReference type="Gene3D" id="2.60.40.4300">
    <property type="match status" value="1"/>
</dbReference>
<gene>
    <name evidence="3" type="ORF">NIAS840_01605</name>
</gene>
<dbReference type="Pfam" id="PF17966">
    <property type="entry name" value="Muc_B2"/>
    <property type="match status" value="1"/>
</dbReference>
<proteinExistence type="predicted"/>
<organism evidence="3 4">
    <name type="scientific">Ligilactobacillus salivarius NIAS840</name>
    <dbReference type="NCBI Taxonomy" id="1029822"/>
    <lineage>
        <taxon>Bacteria</taxon>
        <taxon>Bacillati</taxon>
        <taxon>Bacillota</taxon>
        <taxon>Bacilli</taxon>
        <taxon>Lactobacillales</taxon>
        <taxon>Lactobacillaceae</taxon>
        <taxon>Ligilactobacillus</taxon>
    </lineage>
</organism>
<feature type="compositionally biased region" description="Basic and acidic residues" evidence="1">
    <location>
        <begin position="224"/>
        <end position="233"/>
    </location>
</feature>
<reference evidence="3 4" key="1">
    <citation type="journal article" date="2011" name="J. Bacteriol.">
        <title>Genome Sequence of Lactobacillus salivarius NIAS840, Isolated from Chicken Intestine.</title>
        <authorList>
            <person name="Ham J.S."/>
            <person name="Kim H.W."/>
            <person name="Seol K.H."/>
            <person name="Jang A."/>
            <person name="Jeong S.G."/>
            <person name="Oh M.H."/>
            <person name="Kim D.H."/>
            <person name="Kang D.K."/>
            <person name="Kim G.B."/>
            <person name="Cha C.J."/>
        </authorList>
    </citation>
    <scope>NUCLEOTIDE SEQUENCE [LARGE SCALE GENOMIC DNA]</scope>
    <source>
        <strain evidence="3 4">NIAS840</strain>
    </source>
</reference>
<dbReference type="EMBL" id="AFMN01000002">
    <property type="protein sequence ID" value="EGL98174.1"/>
    <property type="molecule type" value="Genomic_DNA"/>
</dbReference>
<accession>F5VFN5</accession>